<gene>
    <name evidence="1" type="ORF">NGB36_28300</name>
</gene>
<organism evidence="1 2">
    <name type="scientific">Streptomyces humicola</name>
    <dbReference type="NCBI Taxonomy" id="2953240"/>
    <lineage>
        <taxon>Bacteria</taxon>
        <taxon>Bacillati</taxon>
        <taxon>Actinomycetota</taxon>
        <taxon>Actinomycetes</taxon>
        <taxon>Kitasatosporales</taxon>
        <taxon>Streptomycetaceae</taxon>
        <taxon>Streptomyces</taxon>
    </lineage>
</organism>
<dbReference type="SUPFAM" id="SSF56219">
    <property type="entry name" value="DNase I-like"/>
    <property type="match status" value="1"/>
</dbReference>
<dbReference type="InterPro" id="IPR036691">
    <property type="entry name" value="Endo/exonu/phosph_ase_sf"/>
</dbReference>
<dbReference type="EMBL" id="JANFNG010000034">
    <property type="protein sequence ID" value="MCQ4084377.1"/>
    <property type="molecule type" value="Genomic_DNA"/>
</dbReference>
<dbReference type="Proteomes" id="UP001057702">
    <property type="component" value="Unassembled WGS sequence"/>
</dbReference>
<protein>
    <recommendedName>
        <fullName evidence="3">Endonuclease/exonuclease/phosphatase domain-containing protein</fullName>
    </recommendedName>
</protein>
<comment type="caution">
    <text evidence="1">The sequence shown here is derived from an EMBL/GenBank/DDBJ whole genome shotgun (WGS) entry which is preliminary data.</text>
</comment>
<evidence type="ECO:0008006" key="3">
    <source>
        <dbReference type="Google" id="ProtNLM"/>
    </source>
</evidence>
<keyword evidence="2" id="KW-1185">Reference proteome</keyword>
<name>A0ABT1Q372_9ACTN</name>
<evidence type="ECO:0000313" key="2">
    <source>
        <dbReference type="Proteomes" id="UP001057702"/>
    </source>
</evidence>
<sequence length="90" mass="10074">MTNTITVAVWNVEADGGRNGEHRDLVLDILSEHLPDIFLQQEAKFSRERGCARMHAAEERLGLRGFLSTPNPHADAGIASAVYVRQRRHP</sequence>
<evidence type="ECO:0000313" key="1">
    <source>
        <dbReference type="EMBL" id="MCQ4084377.1"/>
    </source>
</evidence>
<reference evidence="1" key="1">
    <citation type="submission" date="2022-06" db="EMBL/GenBank/DDBJ databases">
        <title>Draft genome sequence of Streptomyces sp. RB6PN25 isolated from peat swamp forest in Thailand.</title>
        <authorList>
            <person name="Duangmal K."/>
            <person name="Klaysubun C."/>
        </authorList>
    </citation>
    <scope>NUCLEOTIDE SEQUENCE</scope>
    <source>
        <strain evidence="1">RB6PN25</strain>
    </source>
</reference>
<proteinExistence type="predicted"/>
<dbReference type="RefSeq" id="WP_255923443.1">
    <property type="nucleotide sequence ID" value="NZ_JANFNG010000034.1"/>
</dbReference>
<accession>A0ABT1Q372</accession>